<keyword evidence="6" id="KW-0808">Transferase</keyword>
<comment type="caution">
    <text evidence="14">The sequence shown here is derived from an EMBL/GenBank/DDBJ whole genome shotgun (WGS) entry which is preliminary data.</text>
</comment>
<dbReference type="InterPro" id="IPR016093">
    <property type="entry name" value="MIR_motif"/>
</dbReference>
<proteinExistence type="inferred from homology"/>
<dbReference type="Gene3D" id="2.80.10.50">
    <property type="match status" value="1"/>
</dbReference>
<name>A0A7D9LB21_PARCT</name>
<dbReference type="OrthoDB" id="292747at2759"/>
<sequence length="267" mass="30096">ILLDLGCCVWLASLGSFLAIFDNMLVIQGRFILLDSFLHFFTVFSIMAYLKFKKNSTRPFSFNWWTWLLLMGLALAGAVSTRYSGIFVALLLGGMVAFDMWNMIGDLSISPRRWAVHFVCRGYFLVILPAILYILQFYILFSVLKNTGPQDDMMSSAFQASLKGGLASITKGQAQVVAYGSQITLRHTHGKQCWLHSHAHVYPIKYPDDRGSSAQQQVTCYPFKDVNNWWIVKDPNRDTLATDYPPIPVKNGDIIQLVHGTTGRALN</sequence>
<evidence type="ECO:0000256" key="9">
    <source>
        <dbReference type="ARBA" id="ARBA00022824"/>
    </source>
</evidence>
<comment type="subcellular location">
    <subcellularLocation>
        <location evidence="1">Endoplasmic reticulum membrane</location>
        <topology evidence="1">Multi-pass membrane protein</topology>
    </subcellularLocation>
</comment>
<protein>
    <recommendedName>
        <fullName evidence="4">dolichyl-phosphate-mannose--protein mannosyltransferase</fullName>
        <ecNumber evidence="4">2.4.1.109</ecNumber>
    </recommendedName>
</protein>
<keyword evidence="10" id="KW-1133">Transmembrane helix</keyword>
<comment type="catalytic activity">
    <reaction evidence="12">
        <text>a di-trans,poly-cis-dolichyl beta-D-mannosyl phosphate + L-threonyl-[protein] = 3-O-(alpha-D-mannosyl)-L-threonyl-[protein] + a di-trans,poly-cis-dolichyl phosphate + H(+)</text>
        <dbReference type="Rhea" id="RHEA:53396"/>
        <dbReference type="Rhea" id="RHEA-COMP:11060"/>
        <dbReference type="Rhea" id="RHEA-COMP:13547"/>
        <dbReference type="Rhea" id="RHEA-COMP:19498"/>
        <dbReference type="Rhea" id="RHEA-COMP:19501"/>
        <dbReference type="ChEBI" id="CHEBI:15378"/>
        <dbReference type="ChEBI" id="CHEBI:30013"/>
        <dbReference type="ChEBI" id="CHEBI:57683"/>
        <dbReference type="ChEBI" id="CHEBI:58211"/>
        <dbReference type="ChEBI" id="CHEBI:137323"/>
        <dbReference type="EC" id="2.4.1.109"/>
    </reaction>
</comment>
<keyword evidence="9" id="KW-0256">Endoplasmic reticulum</keyword>
<keyword evidence="8" id="KW-0677">Repeat</keyword>
<evidence type="ECO:0000256" key="13">
    <source>
        <dbReference type="ARBA" id="ARBA00045102"/>
    </source>
</evidence>
<feature type="non-terminal residue" evidence="14">
    <location>
        <position position="1"/>
    </location>
</feature>
<keyword evidence="15" id="KW-1185">Reference proteome</keyword>
<keyword evidence="5" id="KW-0328">Glycosyltransferase</keyword>
<dbReference type="GO" id="GO:0005789">
    <property type="term" value="C:endoplasmic reticulum membrane"/>
    <property type="evidence" value="ECO:0007669"/>
    <property type="project" value="UniProtKB-SubCell"/>
</dbReference>
<reference evidence="14" key="1">
    <citation type="submission" date="2020-04" db="EMBL/GenBank/DDBJ databases">
        <authorList>
            <person name="Alioto T."/>
            <person name="Alioto T."/>
            <person name="Gomez Garrido J."/>
        </authorList>
    </citation>
    <scope>NUCLEOTIDE SEQUENCE</scope>
    <source>
        <strain evidence="14">A484AB</strain>
    </source>
</reference>
<evidence type="ECO:0000256" key="1">
    <source>
        <dbReference type="ARBA" id="ARBA00004477"/>
    </source>
</evidence>
<evidence type="ECO:0000256" key="4">
    <source>
        <dbReference type="ARBA" id="ARBA00012839"/>
    </source>
</evidence>
<evidence type="ECO:0000256" key="3">
    <source>
        <dbReference type="ARBA" id="ARBA00007222"/>
    </source>
</evidence>
<keyword evidence="11" id="KW-0472">Membrane</keyword>
<dbReference type="SMART" id="SM00472">
    <property type="entry name" value="MIR"/>
    <property type="match status" value="1"/>
</dbReference>
<dbReference type="SUPFAM" id="SSF82109">
    <property type="entry name" value="MIR domain"/>
    <property type="match status" value="1"/>
</dbReference>
<evidence type="ECO:0000256" key="2">
    <source>
        <dbReference type="ARBA" id="ARBA00004922"/>
    </source>
</evidence>
<evidence type="ECO:0000256" key="10">
    <source>
        <dbReference type="ARBA" id="ARBA00022989"/>
    </source>
</evidence>
<dbReference type="InterPro" id="IPR036300">
    <property type="entry name" value="MIR_dom_sf"/>
</dbReference>
<evidence type="ECO:0000256" key="5">
    <source>
        <dbReference type="ARBA" id="ARBA00022676"/>
    </source>
</evidence>
<evidence type="ECO:0000256" key="6">
    <source>
        <dbReference type="ARBA" id="ARBA00022679"/>
    </source>
</evidence>
<evidence type="ECO:0000313" key="14">
    <source>
        <dbReference type="EMBL" id="CAB4030646.1"/>
    </source>
</evidence>
<comment type="similarity">
    <text evidence="3">Belongs to the glycosyltransferase 39 family.</text>
</comment>
<dbReference type="Pfam" id="PF02366">
    <property type="entry name" value="PMT"/>
    <property type="match status" value="1"/>
</dbReference>
<feature type="non-terminal residue" evidence="14">
    <location>
        <position position="267"/>
    </location>
</feature>
<dbReference type="InterPro" id="IPR027005">
    <property type="entry name" value="PMT-like"/>
</dbReference>
<dbReference type="PANTHER" id="PTHR10050">
    <property type="entry name" value="DOLICHYL-PHOSPHATE-MANNOSE--PROTEIN MANNOSYLTRANSFERASE"/>
    <property type="match status" value="1"/>
</dbReference>
<dbReference type="InterPro" id="IPR003342">
    <property type="entry name" value="ArnT-like_N"/>
</dbReference>
<dbReference type="EMBL" id="CACRXK020017031">
    <property type="protein sequence ID" value="CAB4030646.1"/>
    <property type="molecule type" value="Genomic_DNA"/>
</dbReference>
<gene>
    <name evidence="14" type="ORF">PACLA_8A003588</name>
</gene>
<evidence type="ECO:0000256" key="7">
    <source>
        <dbReference type="ARBA" id="ARBA00022692"/>
    </source>
</evidence>
<comment type="catalytic activity">
    <reaction evidence="13">
        <text>a di-trans,poly-cis-dolichyl beta-D-mannosyl phosphate + L-seryl-[protein] = 3-O-(alpha-D-mannosyl)-L-seryl-[protein] + a di-trans,poly-cis-dolichyl phosphate + H(+)</text>
        <dbReference type="Rhea" id="RHEA:17377"/>
        <dbReference type="Rhea" id="RHEA-COMP:9863"/>
        <dbReference type="Rhea" id="RHEA-COMP:13546"/>
        <dbReference type="Rhea" id="RHEA-COMP:19498"/>
        <dbReference type="Rhea" id="RHEA-COMP:19501"/>
        <dbReference type="ChEBI" id="CHEBI:15378"/>
        <dbReference type="ChEBI" id="CHEBI:29999"/>
        <dbReference type="ChEBI" id="CHEBI:57683"/>
        <dbReference type="ChEBI" id="CHEBI:58211"/>
        <dbReference type="ChEBI" id="CHEBI:137321"/>
        <dbReference type="EC" id="2.4.1.109"/>
    </reaction>
</comment>
<dbReference type="AlphaFoldDB" id="A0A7D9LB21"/>
<dbReference type="UniPathway" id="UPA00378"/>
<organism evidence="14 15">
    <name type="scientific">Paramuricea clavata</name>
    <name type="common">Red gorgonian</name>
    <name type="synonym">Violescent sea-whip</name>
    <dbReference type="NCBI Taxonomy" id="317549"/>
    <lineage>
        <taxon>Eukaryota</taxon>
        <taxon>Metazoa</taxon>
        <taxon>Cnidaria</taxon>
        <taxon>Anthozoa</taxon>
        <taxon>Octocorallia</taxon>
        <taxon>Malacalcyonacea</taxon>
        <taxon>Plexauridae</taxon>
        <taxon>Paramuricea</taxon>
    </lineage>
</organism>
<dbReference type="Proteomes" id="UP001152795">
    <property type="component" value="Unassembled WGS sequence"/>
</dbReference>
<evidence type="ECO:0000313" key="15">
    <source>
        <dbReference type="Proteomes" id="UP001152795"/>
    </source>
</evidence>
<keyword evidence="7" id="KW-0812">Transmembrane</keyword>
<dbReference type="Pfam" id="PF02815">
    <property type="entry name" value="MIR"/>
    <property type="match status" value="1"/>
</dbReference>
<dbReference type="PANTHER" id="PTHR10050:SF51">
    <property type="entry name" value="PROTEIN O-MANNOSYL-TRANSFERASE 1"/>
    <property type="match status" value="1"/>
</dbReference>
<evidence type="ECO:0000256" key="12">
    <source>
        <dbReference type="ARBA" id="ARBA00045085"/>
    </source>
</evidence>
<comment type="pathway">
    <text evidence="2">Protein modification; protein glycosylation.</text>
</comment>
<accession>A0A7D9LB21</accession>
<evidence type="ECO:0000256" key="8">
    <source>
        <dbReference type="ARBA" id="ARBA00022737"/>
    </source>
</evidence>
<dbReference type="PROSITE" id="PS50919">
    <property type="entry name" value="MIR"/>
    <property type="match status" value="1"/>
</dbReference>
<evidence type="ECO:0000256" key="11">
    <source>
        <dbReference type="ARBA" id="ARBA00023136"/>
    </source>
</evidence>
<dbReference type="GO" id="GO:0004169">
    <property type="term" value="F:dolichyl-phosphate-mannose-protein mannosyltransferase activity"/>
    <property type="evidence" value="ECO:0007669"/>
    <property type="project" value="UniProtKB-EC"/>
</dbReference>
<dbReference type="EC" id="2.4.1.109" evidence="4"/>